<protein>
    <submittedName>
        <fullName evidence="3">3-hydroxyacid dehydrogenase/reductase</fullName>
    </submittedName>
</protein>
<dbReference type="OrthoDB" id="48988at2759"/>
<evidence type="ECO:0000313" key="3">
    <source>
        <dbReference type="EMBL" id="OAA54344.1"/>
    </source>
</evidence>
<name>A0A167MH19_9HYPO</name>
<dbReference type="GO" id="GO:0050661">
    <property type="term" value="F:NADP binding"/>
    <property type="evidence" value="ECO:0007669"/>
    <property type="project" value="InterPro"/>
</dbReference>
<dbReference type="Pfam" id="PF14833">
    <property type="entry name" value="NAD_binding_11"/>
    <property type="match status" value="1"/>
</dbReference>
<dbReference type="Gene3D" id="1.10.1040.10">
    <property type="entry name" value="N-(1-d-carboxylethyl)-l-norvaline Dehydrogenase, domain 2"/>
    <property type="match status" value="2"/>
</dbReference>
<organism evidence="3 4">
    <name type="scientific">Niveomyces insectorum RCEF 264</name>
    <dbReference type="NCBI Taxonomy" id="1081102"/>
    <lineage>
        <taxon>Eukaryota</taxon>
        <taxon>Fungi</taxon>
        <taxon>Dikarya</taxon>
        <taxon>Ascomycota</taxon>
        <taxon>Pezizomycotina</taxon>
        <taxon>Sordariomycetes</taxon>
        <taxon>Hypocreomycetidae</taxon>
        <taxon>Hypocreales</taxon>
        <taxon>Cordycipitaceae</taxon>
        <taxon>Niveomyces</taxon>
    </lineage>
</organism>
<dbReference type="InterPro" id="IPR008927">
    <property type="entry name" value="6-PGluconate_DH-like_C_sf"/>
</dbReference>
<gene>
    <name evidence="3" type="ORF">SPI_08963</name>
</gene>
<dbReference type="SUPFAM" id="SSF48179">
    <property type="entry name" value="6-phosphogluconate dehydrogenase C-terminal domain-like"/>
    <property type="match status" value="2"/>
</dbReference>
<dbReference type="Pfam" id="PF03446">
    <property type="entry name" value="NAD_binding_2"/>
    <property type="match status" value="1"/>
</dbReference>
<comment type="caution">
    <text evidence="3">The sequence shown here is derived from an EMBL/GenBank/DDBJ whole genome shotgun (WGS) entry which is preliminary data.</text>
</comment>
<dbReference type="InterPro" id="IPR036291">
    <property type="entry name" value="NAD(P)-bd_dom_sf"/>
</dbReference>
<dbReference type="PANTHER" id="PTHR43060">
    <property type="entry name" value="3-HYDROXYISOBUTYRATE DEHYDROGENASE-LIKE 1, MITOCHONDRIAL-RELATED"/>
    <property type="match status" value="1"/>
</dbReference>
<dbReference type="EMBL" id="AZHD01000024">
    <property type="protein sequence ID" value="OAA54344.1"/>
    <property type="molecule type" value="Genomic_DNA"/>
</dbReference>
<keyword evidence="4" id="KW-1185">Reference proteome</keyword>
<feature type="domain" description="6-phosphogluconate dehydrogenase NADP-binding" evidence="1">
    <location>
        <begin position="10"/>
        <end position="172"/>
    </location>
</feature>
<proteinExistence type="predicted"/>
<dbReference type="Gene3D" id="3.40.50.720">
    <property type="entry name" value="NAD(P)-binding Rossmann-like Domain"/>
    <property type="match status" value="1"/>
</dbReference>
<dbReference type="GO" id="GO:0051287">
    <property type="term" value="F:NAD binding"/>
    <property type="evidence" value="ECO:0007669"/>
    <property type="project" value="InterPro"/>
</dbReference>
<evidence type="ECO:0000313" key="4">
    <source>
        <dbReference type="Proteomes" id="UP000076874"/>
    </source>
</evidence>
<reference evidence="3 4" key="1">
    <citation type="journal article" date="2016" name="Genome Biol. Evol.">
        <title>Divergent and convergent evolution of fungal pathogenicity.</title>
        <authorList>
            <person name="Shang Y."/>
            <person name="Xiao G."/>
            <person name="Zheng P."/>
            <person name="Cen K."/>
            <person name="Zhan S."/>
            <person name="Wang C."/>
        </authorList>
    </citation>
    <scope>NUCLEOTIDE SEQUENCE [LARGE SCALE GENOMIC DNA]</scope>
    <source>
        <strain evidence="3 4">RCEF 264</strain>
    </source>
</reference>
<accession>A0A167MH19</accession>
<sequence length="438" mass="46170">MAASTSLPRVSVAGLGAMGIGFARNLLKAGFEVYGYDIVPALVDRFVQSGGKATATSSPKEAAEKSDILVIMVINTTQVNAVLFAENTGAIHGLAKNAAVIISSTIPGAFAREVRSRLNTEFQRPDIRLLDCPVSGGAAGAANGTLTVFACGSDDDIKFATPVLEAIGAHIYRIKNKAGGPGETGSGANGKIVHQVMTQIAIVLVAEIFALAVRAGVNTQELYDYLQSGLAASWIAENRIPHALEGDEAVYSAMTNSQKDSSIIVQTAAALSVPVPLVAQAEQVYNTTVHIGWAGMEDALLWRLFAREYPKDAVFQQTKVPRGTTNPGLSFADIADIMVGVHLAASAEITSFTDAVGLHAEQVHSFVCSAAGWNVQFEKLAPKMKNGPWYLRDIEEAKEIGIKLGKALRKANALGATLPIASTALQVFQLQVGPLTID</sequence>
<dbReference type="AlphaFoldDB" id="A0A167MH19"/>
<dbReference type="STRING" id="1081102.A0A167MH19"/>
<dbReference type="Proteomes" id="UP000076874">
    <property type="component" value="Unassembled WGS sequence"/>
</dbReference>
<dbReference type="SUPFAM" id="SSF51735">
    <property type="entry name" value="NAD(P)-binding Rossmann-fold domains"/>
    <property type="match status" value="1"/>
</dbReference>
<dbReference type="InterPro" id="IPR013328">
    <property type="entry name" value="6PGD_dom2"/>
</dbReference>
<evidence type="ECO:0000259" key="1">
    <source>
        <dbReference type="Pfam" id="PF03446"/>
    </source>
</evidence>
<dbReference type="InterPro" id="IPR006115">
    <property type="entry name" value="6PGDH_NADP-bd"/>
</dbReference>
<dbReference type="InterPro" id="IPR029154">
    <property type="entry name" value="HIBADH-like_NADP-bd"/>
</dbReference>
<evidence type="ECO:0000259" key="2">
    <source>
        <dbReference type="Pfam" id="PF14833"/>
    </source>
</evidence>
<feature type="domain" description="3-hydroxyisobutyrate dehydrogenase-like NAD-binding" evidence="2">
    <location>
        <begin position="185"/>
        <end position="290"/>
    </location>
</feature>